<dbReference type="Proteomes" id="UP001283361">
    <property type="component" value="Unassembled WGS sequence"/>
</dbReference>
<protein>
    <submittedName>
        <fullName evidence="2">Uncharacterized protein</fullName>
    </submittedName>
</protein>
<organism evidence="2 3">
    <name type="scientific">Elysia crispata</name>
    <name type="common">lettuce slug</name>
    <dbReference type="NCBI Taxonomy" id="231223"/>
    <lineage>
        <taxon>Eukaryota</taxon>
        <taxon>Metazoa</taxon>
        <taxon>Spiralia</taxon>
        <taxon>Lophotrochozoa</taxon>
        <taxon>Mollusca</taxon>
        <taxon>Gastropoda</taxon>
        <taxon>Heterobranchia</taxon>
        <taxon>Euthyneura</taxon>
        <taxon>Panpulmonata</taxon>
        <taxon>Sacoglossa</taxon>
        <taxon>Placobranchoidea</taxon>
        <taxon>Plakobranchidae</taxon>
        <taxon>Elysia</taxon>
    </lineage>
</organism>
<feature type="region of interest" description="Disordered" evidence="1">
    <location>
        <begin position="32"/>
        <end position="59"/>
    </location>
</feature>
<evidence type="ECO:0000313" key="3">
    <source>
        <dbReference type="Proteomes" id="UP001283361"/>
    </source>
</evidence>
<feature type="compositionally biased region" description="Basic and acidic residues" evidence="1">
    <location>
        <begin position="34"/>
        <end position="52"/>
    </location>
</feature>
<reference evidence="2" key="1">
    <citation type="journal article" date="2023" name="G3 (Bethesda)">
        <title>A reference genome for the long-term kleptoplast-retaining sea slug Elysia crispata morphotype clarki.</title>
        <authorList>
            <person name="Eastman K.E."/>
            <person name="Pendleton A.L."/>
            <person name="Shaikh M.A."/>
            <person name="Suttiyut T."/>
            <person name="Ogas R."/>
            <person name="Tomko P."/>
            <person name="Gavelis G."/>
            <person name="Widhalm J.R."/>
            <person name="Wisecaver J.H."/>
        </authorList>
    </citation>
    <scope>NUCLEOTIDE SEQUENCE</scope>
    <source>
        <strain evidence="2">ECLA1</strain>
    </source>
</reference>
<gene>
    <name evidence="2" type="ORF">RRG08_040539</name>
</gene>
<comment type="caution">
    <text evidence="2">The sequence shown here is derived from an EMBL/GenBank/DDBJ whole genome shotgun (WGS) entry which is preliminary data.</text>
</comment>
<accession>A0AAE0Z4K6</accession>
<proteinExistence type="predicted"/>
<evidence type="ECO:0000256" key="1">
    <source>
        <dbReference type="SAM" id="MobiDB-lite"/>
    </source>
</evidence>
<dbReference type="EMBL" id="JAWDGP010004754">
    <property type="protein sequence ID" value="KAK3762171.1"/>
    <property type="molecule type" value="Genomic_DNA"/>
</dbReference>
<name>A0AAE0Z4K6_9GAST</name>
<dbReference type="AlphaFoldDB" id="A0AAE0Z4K6"/>
<sequence length="102" mass="11448">MNFGDNLSPYYTLVLAADDKVHLSINKNTLNQDHSCRKDTTDRRPARKELRSRTVKTMQLPSQDSILKSPSLKLGQHVTRAEPLGLVLLTQKHTVSAPLVDL</sequence>
<evidence type="ECO:0000313" key="2">
    <source>
        <dbReference type="EMBL" id="KAK3762171.1"/>
    </source>
</evidence>
<keyword evidence="3" id="KW-1185">Reference proteome</keyword>